<sequence>MNTNKLLIEFMGGGACWDANTCGQQQGYLTFPEQLNNFVGYSCSEVNASQGDKQFNMLCAQSNVGGVDFTEYNTVIVPYCTQDVHVGSQSVTYDDGSVINHVGGANTMAVMEWIFENFRSPSHIVLTGCSAGGTALPIAYDMLNMHYNRWTRSPPGIRSVQISTVADSSVYLTPTYFLENAFGNWDAGPIMKKLSFPFNKYKDNENYSTEVWNHVLKRGPNSDQWGFITYNNDPISQMYYSYMGGMYADDDGYNGNGRLLEDVSDAWWSSLSESLTYVQKKHRNVQTFIMDGEGHCTFGWYYAMQQGSEFDDWIKSIIKEKGVFGRTSPAVPSFAIAALLGGLIALGAINSRKKRDIGVDDGVLLNEGEKRRSSSQLLHSTFAKFSGFCTRFSGCPITAGYFAIVTIYFATMLVSQGFAHPANNPSLGPRATSLSTFGINNPSLIVYNSQLLRLMTSGFLCSGILTFAILAFTLHRHTRNLEKEIGSSKEFCILMLAVMLGSNLIYACVAGGASCATIATVLGMNTLSIVLPRNTSASETPATPTPTCSTITIFIFAALALPFNSWIINFASICVGLFLGYAVVERQMQEVASDLKTGQSLYTAKRNPLMGFFAFCMILFCLLAFRAIRPNRLYTSPFLTGCDLAYVELPSDIVGSYYDNRRLDAAGDGADTLCAEFCVPHLAARPVVWGASTYSGYAVSSGQCADKGYDTHIADKTFSKATYSVDVEVYTSSNNGHN</sequence>
<feature type="transmembrane region" description="Helical" evidence="5">
    <location>
        <begin position="566"/>
        <end position="584"/>
    </location>
</feature>
<reference evidence="6" key="1">
    <citation type="submission" date="2023-08" db="EMBL/GenBank/DDBJ databases">
        <authorList>
            <person name="Audoor S."/>
            <person name="Bilcke G."/>
        </authorList>
    </citation>
    <scope>NUCLEOTIDE SEQUENCE</scope>
</reference>
<dbReference type="AlphaFoldDB" id="A0AAD2G9C9"/>
<feature type="transmembrane region" description="Helical" evidence="5">
    <location>
        <begin position="609"/>
        <end position="628"/>
    </location>
</feature>
<evidence type="ECO:0000313" key="6">
    <source>
        <dbReference type="EMBL" id="CAJ1966600.1"/>
    </source>
</evidence>
<dbReference type="SUPFAM" id="SSF144091">
    <property type="entry name" value="Rhomboid-like"/>
    <property type="match status" value="1"/>
</dbReference>
<dbReference type="GO" id="GO:0016020">
    <property type="term" value="C:membrane"/>
    <property type="evidence" value="ECO:0007669"/>
    <property type="project" value="UniProtKB-SubCell"/>
</dbReference>
<gene>
    <name evidence="6" type="ORF">CYCCA115_LOCUS22185</name>
</gene>
<evidence type="ECO:0000256" key="4">
    <source>
        <dbReference type="ARBA" id="ARBA00023136"/>
    </source>
</evidence>
<feature type="transmembrane region" description="Helical" evidence="5">
    <location>
        <begin position="330"/>
        <end position="349"/>
    </location>
</feature>
<protein>
    <submittedName>
        <fullName evidence="6">Uncharacterized protein</fullName>
    </submittedName>
</protein>
<keyword evidence="7" id="KW-1185">Reference proteome</keyword>
<comment type="subcellular location">
    <subcellularLocation>
        <location evidence="1">Membrane</location>
        <topology evidence="1">Multi-pass membrane protein</topology>
    </subcellularLocation>
</comment>
<name>A0AAD2G9C9_9STRA</name>
<dbReference type="Pfam" id="PF03283">
    <property type="entry name" value="PAE"/>
    <property type="match status" value="1"/>
</dbReference>
<evidence type="ECO:0000256" key="2">
    <source>
        <dbReference type="ARBA" id="ARBA00022692"/>
    </source>
</evidence>
<dbReference type="PANTHER" id="PTHR21562:SF83">
    <property type="entry name" value="PECTIN ACETYLESTERASE 4"/>
    <property type="match status" value="1"/>
</dbReference>
<evidence type="ECO:0000256" key="5">
    <source>
        <dbReference type="SAM" id="Phobius"/>
    </source>
</evidence>
<keyword evidence="3 5" id="KW-1133">Transmembrane helix</keyword>
<dbReference type="Proteomes" id="UP001295423">
    <property type="component" value="Unassembled WGS sequence"/>
</dbReference>
<keyword evidence="4 5" id="KW-0472">Membrane</keyword>
<feature type="transmembrane region" description="Helical" evidence="5">
    <location>
        <begin position="399"/>
        <end position="419"/>
    </location>
</feature>
<comment type="caution">
    <text evidence="6">The sequence shown here is derived from an EMBL/GenBank/DDBJ whole genome shotgun (WGS) entry which is preliminary data.</text>
</comment>
<dbReference type="GO" id="GO:0016787">
    <property type="term" value="F:hydrolase activity"/>
    <property type="evidence" value="ECO:0007669"/>
    <property type="project" value="InterPro"/>
</dbReference>
<dbReference type="InterPro" id="IPR035952">
    <property type="entry name" value="Rhomboid-like_sf"/>
</dbReference>
<dbReference type="Gene3D" id="1.20.1540.10">
    <property type="entry name" value="Rhomboid-like"/>
    <property type="match status" value="1"/>
</dbReference>
<evidence type="ECO:0000256" key="3">
    <source>
        <dbReference type="ARBA" id="ARBA00022989"/>
    </source>
</evidence>
<organism evidence="6 7">
    <name type="scientific">Cylindrotheca closterium</name>
    <dbReference type="NCBI Taxonomy" id="2856"/>
    <lineage>
        <taxon>Eukaryota</taxon>
        <taxon>Sar</taxon>
        <taxon>Stramenopiles</taxon>
        <taxon>Ochrophyta</taxon>
        <taxon>Bacillariophyta</taxon>
        <taxon>Bacillariophyceae</taxon>
        <taxon>Bacillariophycidae</taxon>
        <taxon>Bacillariales</taxon>
        <taxon>Bacillariaceae</taxon>
        <taxon>Cylindrotheca</taxon>
    </lineage>
</organism>
<evidence type="ECO:0000313" key="7">
    <source>
        <dbReference type="Proteomes" id="UP001295423"/>
    </source>
</evidence>
<accession>A0AAD2G9C9</accession>
<feature type="transmembrane region" description="Helical" evidence="5">
    <location>
        <begin position="451"/>
        <end position="472"/>
    </location>
</feature>
<feature type="transmembrane region" description="Helical" evidence="5">
    <location>
        <begin position="493"/>
        <end position="522"/>
    </location>
</feature>
<dbReference type="PANTHER" id="PTHR21562">
    <property type="entry name" value="NOTUM-RELATED"/>
    <property type="match status" value="1"/>
</dbReference>
<keyword evidence="2 5" id="KW-0812">Transmembrane</keyword>
<proteinExistence type="predicted"/>
<evidence type="ECO:0000256" key="1">
    <source>
        <dbReference type="ARBA" id="ARBA00004141"/>
    </source>
</evidence>
<dbReference type="EMBL" id="CAKOGP040002302">
    <property type="protein sequence ID" value="CAJ1966600.1"/>
    <property type="molecule type" value="Genomic_DNA"/>
</dbReference>
<dbReference type="InterPro" id="IPR004963">
    <property type="entry name" value="PAE/NOTUM"/>
</dbReference>